<dbReference type="SUPFAM" id="SSF52540">
    <property type="entry name" value="P-loop containing nucleoside triphosphate hydrolases"/>
    <property type="match status" value="1"/>
</dbReference>
<protein>
    <recommendedName>
        <fullName evidence="1">Endonuclease GajA/Old nuclease/RecF-like AAA domain-containing protein</fullName>
    </recommendedName>
</protein>
<gene>
    <name evidence="2" type="ORF">E5K00_10830</name>
</gene>
<feature type="domain" description="Endonuclease GajA/Old nuclease/RecF-like AAA" evidence="1">
    <location>
        <begin position="1"/>
        <end position="449"/>
    </location>
</feature>
<dbReference type="InterPro" id="IPR041685">
    <property type="entry name" value="AAA_GajA/Old/RecF-like"/>
</dbReference>
<dbReference type="InterPro" id="IPR051396">
    <property type="entry name" value="Bact_Antivir_Def_Nuclease"/>
</dbReference>
<dbReference type="Proteomes" id="UP000297549">
    <property type="component" value="Unassembled WGS sequence"/>
</dbReference>
<reference evidence="2 3" key="1">
    <citation type="submission" date="2019-04" db="EMBL/GenBank/DDBJ databases">
        <authorList>
            <person name="Feng G."/>
            <person name="Zhang J."/>
            <person name="Zhu H."/>
        </authorList>
    </citation>
    <scope>NUCLEOTIDE SEQUENCE [LARGE SCALE GENOMIC DNA]</scope>
    <source>
        <strain evidence="2 3">JCM 31653</strain>
    </source>
</reference>
<evidence type="ECO:0000313" key="3">
    <source>
        <dbReference type="Proteomes" id="UP000297549"/>
    </source>
</evidence>
<name>A0A4Z0Q7H9_9BACT</name>
<dbReference type="RefSeq" id="WP_135463233.1">
    <property type="nucleotide sequence ID" value="NZ_SRLC01000001.1"/>
</dbReference>
<organism evidence="2 3">
    <name type="scientific">Hymenobacter aquaticus</name>
    <dbReference type="NCBI Taxonomy" id="1867101"/>
    <lineage>
        <taxon>Bacteria</taxon>
        <taxon>Pseudomonadati</taxon>
        <taxon>Bacteroidota</taxon>
        <taxon>Cytophagia</taxon>
        <taxon>Cytophagales</taxon>
        <taxon>Hymenobacteraceae</taxon>
        <taxon>Hymenobacter</taxon>
    </lineage>
</organism>
<dbReference type="AlphaFoldDB" id="A0A4Z0Q7H9"/>
<sequence>MKLQKLEIKNLYGFMNKTIDFNKQLNLLVGINGSGKTSVLNVISWIMQPSWVDLCTIEFKKLQIEFYYESKKHVITCTQTESNLTISIKEGTKQHKPLIAALTIPPSNLISNPNLKEFARGQYEKLQPTPDEIEAWTYFLNLPNPIVISIDRKFDEKSERKNDSKLRVKNISNQTNSIESVKFYSNEAFSIYNKRIIDLNKILRDEILLSSFESTIIDLNNVRKSSKGLSVNDVNKLEINIIKFLEEDNSDQTTTDTLKNAVKNYAAEMRTIVDNYFKLRKEKGLNTNKDKKQDSKNNLFIDTNYIINSNQFTRIEKILKAFSKYEEDSSTAYRAIDIYLKSINHFLQDSSKDLFFKKENGQLYFNIKDKNNKPFIFEQTIDGLSSGEKQILILFTYLAFGNTTGKIFIIDEPEISLHPKWQDDFLQQLRNVTPTDTQLIIATHSPSIVGELEEDCKILLPYNE</sequence>
<accession>A0A4Z0Q7H9</accession>
<evidence type="ECO:0000313" key="2">
    <source>
        <dbReference type="EMBL" id="TGE25655.1"/>
    </source>
</evidence>
<dbReference type="PANTHER" id="PTHR43581">
    <property type="entry name" value="ATP/GTP PHOSPHATASE"/>
    <property type="match status" value="1"/>
</dbReference>
<keyword evidence="3" id="KW-1185">Reference proteome</keyword>
<dbReference type="EMBL" id="SRLC01000001">
    <property type="protein sequence ID" value="TGE25655.1"/>
    <property type="molecule type" value="Genomic_DNA"/>
</dbReference>
<dbReference type="PANTHER" id="PTHR43581:SF2">
    <property type="entry name" value="EXCINUCLEASE ATPASE SUBUNIT"/>
    <property type="match status" value="1"/>
</dbReference>
<dbReference type="InterPro" id="IPR027417">
    <property type="entry name" value="P-loop_NTPase"/>
</dbReference>
<proteinExistence type="predicted"/>
<comment type="caution">
    <text evidence="2">The sequence shown here is derived from an EMBL/GenBank/DDBJ whole genome shotgun (WGS) entry which is preliminary data.</text>
</comment>
<dbReference type="Gene3D" id="3.40.50.300">
    <property type="entry name" value="P-loop containing nucleotide triphosphate hydrolases"/>
    <property type="match status" value="2"/>
</dbReference>
<dbReference type="Pfam" id="PF13175">
    <property type="entry name" value="AAA_15"/>
    <property type="match status" value="1"/>
</dbReference>
<evidence type="ECO:0000259" key="1">
    <source>
        <dbReference type="Pfam" id="PF13175"/>
    </source>
</evidence>
<dbReference type="OrthoDB" id="9805802at2"/>